<gene>
    <name evidence="2" type="ORF">CBR_g23804</name>
</gene>
<keyword evidence="3" id="KW-1185">Reference proteome</keyword>
<comment type="caution">
    <text evidence="2">The sequence shown here is derived from an EMBL/GenBank/DDBJ whole genome shotgun (WGS) entry which is preliminary data.</text>
</comment>
<name>A0A388JVP7_CHABU</name>
<proteinExistence type="predicted"/>
<evidence type="ECO:0000313" key="3">
    <source>
        <dbReference type="Proteomes" id="UP000265515"/>
    </source>
</evidence>
<evidence type="ECO:0000313" key="2">
    <source>
        <dbReference type="EMBL" id="GBG61850.1"/>
    </source>
</evidence>
<organism evidence="2 3">
    <name type="scientific">Chara braunii</name>
    <name type="common">Braun's stonewort</name>
    <dbReference type="NCBI Taxonomy" id="69332"/>
    <lineage>
        <taxon>Eukaryota</taxon>
        <taxon>Viridiplantae</taxon>
        <taxon>Streptophyta</taxon>
        <taxon>Charophyceae</taxon>
        <taxon>Charales</taxon>
        <taxon>Characeae</taxon>
        <taxon>Chara</taxon>
    </lineage>
</organism>
<protein>
    <submittedName>
        <fullName evidence="2">Uncharacterized protein</fullName>
    </submittedName>
</protein>
<reference evidence="2 3" key="1">
    <citation type="journal article" date="2018" name="Cell">
        <title>The Chara Genome: Secondary Complexity and Implications for Plant Terrestrialization.</title>
        <authorList>
            <person name="Nishiyama T."/>
            <person name="Sakayama H."/>
            <person name="Vries J.D."/>
            <person name="Buschmann H."/>
            <person name="Saint-Marcoux D."/>
            <person name="Ullrich K.K."/>
            <person name="Haas F.B."/>
            <person name="Vanderstraeten L."/>
            <person name="Becker D."/>
            <person name="Lang D."/>
            <person name="Vosolsobe S."/>
            <person name="Rombauts S."/>
            <person name="Wilhelmsson P.K.I."/>
            <person name="Janitza P."/>
            <person name="Kern R."/>
            <person name="Heyl A."/>
            <person name="Rumpler F."/>
            <person name="Villalobos L.I.A.C."/>
            <person name="Clay J.M."/>
            <person name="Skokan R."/>
            <person name="Toyoda A."/>
            <person name="Suzuki Y."/>
            <person name="Kagoshima H."/>
            <person name="Schijlen E."/>
            <person name="Tajeshwar N."/>
            <person name="Catarino B."/>
            <person name="Hetherington A.J."/>
            <person name="Saltykova A."/>
            <person name="Bonnot C."/>
            <person name="Breuninger H."/>
            <person name="Symeonidi A."/>
            <person name="Radhakrishnan G.V."/>
            <person name="Van Nieuwerburgh F."/>
            <person name="Deforce D."/>
            <person name="Chang C."/>
            <person name="Karol K.G."/>
            <person name="Hedrich R."/>
            <person name="Ulvskov P."/>
            <person name="Glockner G."/>
            <person name="Delwiche C.F."/>
            <person name="Petrasek J."/>
            <person name="Van de Peer Y."/>
            <person name="Friml J."/>
            <person name="Beilby M."/>
            <person name="Dolan L."/>
            <person name="Kohara Y."/>
            <person name="Sugano S."/>
            <person name="Fujiyama A."/>
            <person name="Delaux P.-M."/>
            <person name="Quint M."/>
            <person name="TheiBen G."/>
            <person name="Hagemann M."/>
            <person name="Harholt J."/>
            <person name="Dunand C."/>
            <person name="Zachgo S."/>
            <person name="Langdale J."/>
            <person name="Maumus F."/>
            <person name="Straeten D.V.D."/>
            <person name="Gould S.B."/>
            <person name="Rensing S.A."/>
        </authorList>
    </citation>
    <scope>NUCLEOTIDE SEQUENCE [LARGE SCALE GENOMIC DNA]</scope>
    <source>
        <strain evidence="2 3">S276</strain>
    </source>
</reference>
<keyword evidence="1" id="KW-0175">Coiled coil</keyword>
<accession>A0A388JVP7</accession>
<dbReference type="EMBL" id="BFEA01000023">
    <property type="protein sequence ID" value="GBG61850.1"/>
    <property type="molecule type" value="Genomic_DNA"/>
</dbReference>
<dbReference type="AlphaFoldDB" id="A0A388JVP7"/>
<feature type="coiled-coil region" evidence="1">
    <location>
        <begin position="51"/>
        <end position="130"/>
    </location>
</feature>
<evidence type="ECO:0000256" key="1">
    <source>
        <dbReference type="SAM" id="Coils"/>
    </source>
</evidence>
<dbReference type="Proteomes" id="UP000265515">
    <property type="component" value="Unassembled WGS sequence"/>
</dbReference>
<dbReference type="Gramene" id="GBG61850">
    <property type="protein sequence ID" value="GBG61850"/>
    <property type="gene ID" value="CBR_g23804"/>
</dbReference>
<sequence>MIALVTGCPKRSDAELSRRRKDARPVNSLALEDGWTSDPVEQVRQLKLSFAEFIRSKVASLEVEVQELRLREKKLRESLHDTRDKLIRSGTNSMLHASLRKEEQLLEVQLERATAQKKLLKEKIRWLRWET</sequence>